<dbReference type="Proteomes" id="UP000824596">
    <property type="component" value="Unassembled WGS sequence"/>
</dbReference>
<comment type="similarity">
    <text evidence="2">Belongs to the UbiA prenyltransferase family.</text>
</comment>
<evidence type="ECO:0000256" key="3">
    <source>
        <dbReference type="ARBA" id="ARBA00022679"/>
    </source>
</evidence>
<dbReference type="EMBL" id="JAIZPD010000001">
    <property type="protein sequence ID" value="KAH0967882.1"/>
    <property type="molecule type" value="Genomic_DNA"/>
</dbReference>
<sequence length="208" mass="22752">MTSTGSSKADDALSKQYGGSHIHGWIERLPTSWIPFIQLARLSPPAALFLIYFPHLFGVLHAAHRLPQGTLVSDLVRTGALLFGGSFFFSNAAHSWNDLIDAPIDKQVVRSKNRPIAAGAATFLLVLRPETGIATIPTIIGTVYYPWAKLHTYFPHHLSALAGFRLTANATTVDWDRPVVATTAVATNMEFSDYDQIITLSFKDSLAC</sequence>
<dbReference type="GO" id="GO:0008412">
    <property type="term" value="F:4-hydroxybenzoate polyprenyltransferase activity"/>
    <property type="evidence" value="ECO:0007669"/>
    <property type="project" value="TreeGrafter"/>
</dbReference>
<keyword evidence="3" id="KW-0808">Transferase</keyword>
<accession>A0A9P8N7C3</accession>
<proteinExistence type="inferred from homology"/>
<comment type="pathway">
    <text evidence="1">Secondary metabolite biosynthesis; terpenoid biosynthesis.</text>
</comment>
<keyword evidence="5" id="KW-1185">Reference proteome</keyword>
<dbReference type="PANTHER" id="PTHR11048">
    <property type="entry name" value="PRENYLTRANSFERASES"/>
    <property type="match status" value="1"/>
</dbReference>
<evidence type="ECO:0000313" key="5">
    <source>
        <dbReference type="Proteomes" id="UP000824596"/>
    </source>
</evidence>
<dbReference type="InterPro" id="IPR030470">
    <property type="entry name" value="UbiA_prenylTrfase_CS"/>
</dbReference>
<dbReference type="GeneID" id="68349653"/>
<dbReference type="InterPro" id="IPR044878">
    <property type="entry name" value="UbiA_sf"/>
</dbReference>
<organism evidence="4 5">
    <name type="scientific">Hirsutella rhossiliensis</name>
    <dbReference type="NCBI Taxonomy" id="111463"/>
    <lineage>
        <taxon>Eukaryota</taxon>
        <taxon>Fungi</taxon>
        <taxon>Dikarya</taxon>
        <taxon>Ascomycota</taxon>
        <taxon>Pezizomycotina</taxon>
        <taxon>Sordariomycetes</taxon>
        <taxon>Hypocreomycetidae</taxon>
        <taxon>Hypocreales</taxon>
        <taxon>Ophiocordycipitaceae</taxon>
        <taxon>Hirsutella</taxon>
    </lineage>
</organism>
<evidence type="ECO:0000256" key="1">
    <source>
        <dbReference type="ARBA" id="ARBA00004721"/>
    </source>
</evidence>
<evidence type="ECO:0000256" key="2">
    <source>
        <dbReference type="ARBA" id="ARBA00005985"/>
    </source>
</evidence>
<dbReference type="PANTHER" id="PTHR11048:SF28">
    <property type="entry name" value="4-HYDROXYBENZOATE POLYPRENYLTRANSFERASE, MITOCHONDRIAL"/>
    <property type="match status" value="1"/>
</dbReference>
<comment type="caution">
    <text evidence="4">The sequence shown here is derived from an EMBL/GenBank/DDBJ whole genome shotgun (WGS) entry which is preliminary data.</text>
</comment>
<dbReference type="InterPro" id="IPR039653">
    <property type="entry name" value="Prenyltransferase"/>
</dbReference>
<protein>
    <submittedName>
        <fullName evidence="4">UbiA prenyltransferase family domain-containing protein</fullName>
    </submittedName>
</protein>
<reference evidence="4" key="1">
    <citation type="submission" date="2021-09" db="EMBL/GenBank/DDBJ databases">
        <title>A high-quality genome of the endoparasitic fungus Hirsutella rhossiliensis with a comparison of Hirsutella genomes reveals transposable elements contributing to genome size variation.</title>
        <authorList>
            <person name="Lin R."/>
            <person name="Jiao Y."/>
            <person name="Sun X."/>
            <person name="Ling J."/>
            <person name="Xie B."/>
            <person name="Cheng X."/>
        </authorList>
    </citation>
    <scope>NUCLEOTIDE SEQUENCE</scope>
    <source>
        <strain evidence="4">HR02</strain>
    </source>
</reference>
<dbReference type="PROSITE" id="PS00943">
    <property type="entry name" value="UBIA"/>
    <property type="match status" value="1"/>
</dbReference>
<dbReference type="GO" id="GO:0006744">
    <property type="term" value="P:ubiquinone biosynthetic process"/>
    <property type="evidence" value="ECO:0007669"/>
    <property type="project" value="TreeGrafter"/>
</dbReference>
<dbReference type="OrthoDB" id="18170at2759"/>
<evidence type="ECO:0000313" key="4">
    <source>
        <dbReference type="EMBL" id="KAH0967882.1"/>
    </source>
</evidence>
<dbReference type="RefSeq" id="XP_044725395.1">
    <property type="nucleotide sequence ID" value="XM_044858995.1"/>
</dbReference>
<dbReference type="GO" id="GO:0005743">
    <property type="term" value="C:mitochondrial inner membrane"/>
    <property type="evidence" value="ECO:0007669"/>
    <property type="project" value="TreeGrafter"/>
</dbReference>
<gene>
    <name evidence="4" type="ORF">HRG_00524</name>
</gene>
<dbReference type="AlphaFoldDB" id="A0A9P8N7C3"/>
<dbReference type="Gene3D" id="1.10.357.140">
    <property type="entry name" value="UbiA prenyltransferase"/>
    <property type="match status" value="1"/>
</dbReference>
<name>A0A9P8N7C3_9HYPO</name>